<dbReference type="InterPro" id="IPR007922">
    <property type="entry name" value="DciA-like"/>
</dbReference>
<reference evidence="1 2" key="1">
    <citation type="submission" date="2019-07" db="EMBL/GenBank/DDBJ databases">
        <title>Genomic Encyclopedia of Type Strains, Phase IV (KMG-IV): sequencing the most valuable type-strain genomes for metagenomic binning, comparative biology and taxonomic classification.</title>
        <authorList>
            <person name="Goeker M."/>
        </authorList>
    </citation>
    <scope>NUCLEOTIDE SEQUENCE [LARGE SCALE GENOMIC DNA]</scope>
    <source>
        <strain evidence="1 2">SS015</strain>
    </source>
</reference>
<organism evidence="1 2">
    <name type="scientific">Geothermobacter ehrlichii</name>
    <dbReference type="NCBI Taxonomy" id="213224"/>
    <lineage>
        <taxon>Bacteria</taxon>
        <taxon>Pseudomonadati</taxon>
        <taxon>Thermodesulfobacteriota</taxon>
        <taxon>Desulfuromonadia</taxon>
        <taxon>Desulfuromonadales</taxon>
        <taxon>Geothermobacteraceae</taxon>
        <taxon>Geothermobacter</taxon>
    </lineage>
</organism>
<dbReference type="RefSeq" id="WP_148896882.1">
    <property type="nucleotide sequence ID" value="NZ_VNIB01000015.1"/>
</dbReference>
<protein>
    <submittedName>
        <fullName evidence="1">Uncharacterized protein DUF721</fullName>
    </submittedName>
</protein>
<dbReference type="AlphaFoldDB" id="A0A5D3WGN8"/>
<name>A0A5D3WGN8_9BACT</name>
<keyword evidence="2" id="KW-1185">Reference proteome</keyword>
<dbReference type="Proteomes" id="UP000324159">
    <property type="component" value="Unassembled WGS sequence"/>
</dbReference>
<dbReference type="EMBL" id="VNIB01000015">
    <property type="protein sequence ID" value="TYO96067.1"/>
    <property type="molecule type" value="Genomic_DNA"/>
</dbReference>
<evidence type="ECO:0000313" key="2">
    <source>
        <dbReference type="Proteomes" id="UP000324159"/>
    </source>
</evidence>
<dbReference type="Pfam" id="PF05258">
    <property type="entry name" value="DciA"/>
    <property type="match status" value="1"/>
</dbReference>
<comment type="caution">
    <text evidence="1">The sequence shown here is derived from an EMBL/GenBank/DDBJ whole genome shotgun (WGS) entry which is preliminary data.</text>
</comment>
<evidence type="ECO:0000313" key="1">
    <source>
        <dbReference type="EMBL" id="TYO96067.1"/>
    </source>
</evidence>
<gene>
    <name evidence="1" type="ORF">EDC39_11513</name>
</gene>
<accession>A0A5D3WGN8</accession>
<dbReference type="OrthoDB" id="9814233at2"/>
<dbReference type="PANTHER" id="PTHR36456:SF1">
    <property type="entry name" value="UPF0232 PROTEIN SCO3875"/>
    <property type="match status" value="1"/>
</dbReference>
<proteinExistence type="predicted"/>
<dbReference type="PANTHER" id="PTHR36456">
    <property type="entry name" value="UPF0232 PROTEIN SCO3875"/>
    <property type="match status" value="1"/>
</dbReference>
<sequence length="167" mass="19459">MKTPKRPPMKRALRAGSIAAELLSSRGYDLKLRQYRAWQVWERVVGPQIARHARPLRIRDSVLEVRVDQPVWMQQLRMMAPQILQRLNQALGEKLITDIYWRRGKVEPARNADDEHRPLRCPLTEEELERIRASLPAMADPELADAVLRARIRQAEYAKARRQAQAP</sequence>